<protein>
    <submittedName>
        <fullName evidence="1">Uncharacterized protein</fullName>
    </submittedName>
</protein>
<dbReference type="Proteomes" id="UP000632766">
    <property type="component" value="Unassembled WGS sequence"/>
</dbReference>
<dbReference type="RefSeq" id="WP_214662760.1">
    <property type="nucleotide sequence ID" value="NZ_JAECZC010000064.1"/>
</dbReference>
<dbReference type="EMBL" id="JAECZC010000064">
    <property type="protein sequence ID" value="MBH8565589.1"/>
    <property type="molecule type" value="Genomic_DNA"/>
</dbReference>
<proteinExistence type="predicted"/>
<gene>
    <name evidence="1" type="ORF">I8748_26020</name>
</gene>
<keyword evidence="2" id="KW-1185">Reference proteome</keyword>
<evidence type="ECO:0000313" key="1">
    <source>
        <dbReference type="EMBL" id="MBH8565589.1"/>
    </source>
</evidence>
<sequence length="122" mass="13425">MMSPDAGKYSKVLIAKCCRRFCGYSLRTPNGEPAIVEPLRSVARQTRICGVAEEPVRWGASAVVRQRGFGGSPHERLPKGFADSPCDWRRVSRLEAPGVRKQIISRLVAISTVLNYASTAIH</sequence>
<organism evidence="1 2">
    <name type="scientific">Amazonocrinis nigriterrae CENA67</name>
    <dbReference type="NCBI Taxonomy" id="2794033"/>
    <lineage>
        <taxon>Bacteria</taxon>
        <taxon>Bacillati</taxon>
        <taxon>Cyanobacteriota</taxon>
        <taxon>Cyanophyceae</taxon>
        <taxon>Nostocales</taxon>
        <taxon>Nostocaceae</taxon>
        <taxon>Amazonocrinis</taxon>
        <taxon>Amazonocrinis nigriterrae</taxon>
    </lineage>
</organism>
<accession>A0A8J7HZW2</accession>
<reference evidence="1 2" key="1">
    <citation type="journal article" date="2021" name="Int. J. Syst. Evol. Microbiol.">
        <title>Amazonocrinis nigriterrae gen. nov., sp. nov., Atlanticothrix silvestris gen. nov., sp. nov. and Dendronalium phyllosphericum gen. nov., sp. nov., nostocacean cyanobacteria from Brazilian environments.</title>
        <authorList>
            <person name="Alvarenga D.O."/>
            <person name="Andreote A.P.D."/>
            <person name="Branco L.H.Z."/>
            <person name="Delbaje E."/>
            <person name="Cruz R.B."/>
            <person name="Varani A.M."/>
            <person name="Fiore M.F."/>
        </authorList>
    </citation>
    <scope>NUCLEOTIDE SEQUENCE [LARGE SCALE GENOMIC DNA]</scope>
    <source>
        <strain evidence="1 2">CENA67</strain>
    </source>
</reference>
<dbReference type="AlphaFoldDB" id="A0A8J7HZW2"/>
<name>A0A8J7HZW2_9NOST</name>
<evidence type="ECO:0000313" key="2">
    <source>
        <dbReference type="Proteomes" id="UP000632766"/>
    </source>
</evidence>
<comment type="caution">
    <text evidence="1">The sequence shown here is derived from an EMBL/GenBank/DDBJ whole genome shotgun (WGS) entry which is preliminary data.</text>
</comment>